<accession>A0ABS2R0P6</accession>
<comment type="subcellular location">
    <subcellularLocation>
        <location evidence="1">Cell membrane</location>
        <topology evidence="1">Peripheral membrane protein</topology>
        <orientation evidence="1">Cytoplasmic side</orientation>
    </subcellularLocation>
</comment>
<proteinExistence type="inferred from homology"/>
<comment type="caution">
    <text evidence="2">The sequence shown here is derived from an EMBL/GenBank/DDBJ whole genome shotgun (WGS) entry which is preliminary data.</text>
</comment>
<comment type="similarity">
    <text evidence="1">Belongs to the UPF0161 family.</text>
</comment>
<dbReference type="SMART" id="SM01234">
    <property type="entry name" value="Haemolytic"/>
    <property type="match status" value="1"/>
</dbReference>
<dbReference type="Proteomes" id="UP000809829">
    <property type="component" value="Unassembled WGS sequence"/>
</dbReference>
<protein>
    <recommendedName>
        <fullName evidence="1">Putative membrane protein insertion efficiency factor</fullName>
    </recommendedName>
</protein>
<gene>
    <name evidence="2" type="ORF">JOC83_003686</name>
</gene>
<dbReference type="PANTHER" id="PTHR33383:SF1">
    <property type="entry name" value="MEMBRANE PROTEIN INSERTION EFFICIENCY FACTOR-RELATED"/>
    <property type="match status" value="1"/>
</dbReference>
<evidence type="ECO:0000313" key="3">
    <source>
        <dbReference type="Proteomes" id="UP000809829"/>
    </source>
</evidence>
<dbReference type="Pfam" id="PF01809">
    <property type="entry name" value="YidD"/>
    <property type="match status" value="1"/>
</dbReference>
<keyword evidence="1" id="KW-0472">Membrane</keyword>
<sequence>MLAKVFLAIIRFYQKVISPIKPPTCRFYPTCSHYGLEAIKRFGAIKGGWLTIKRILKCHPFHPGGIDEVPEKKQSHH</sequence>
<keyword evidence="3" id="KW-1185">Reference proteome</keyword>
<dbReference type="HAMAP" id="MF_00386">
    <property type="entry name" value="UPF0161_YidD"/>
    <property type="match status" value="1"/>
</dbReference>
<dbReference type="EMBL" id="JAFBFC010000009">
    <property type="protein sequence ID" value="MBM7704827.1"/>
    <property type="molecule type" value="Genomic_DNA"/>
</dbReference>
<organism evidence="2 3">
    <name type="scientific">Priestia iocasae</name>
    <dbReference type="NCBI Taxonomy" id="2291674"/>
    <lineage>
        <taxon>Bacteria</taxon>
        <taxon>Bacillati</taxon>
        <taxon>Bacillota</taxon>
        <taxon>Bacilli</taxon>
        <taxon>Bacillales</taxon>
        <taxon>Bacillaceae</taxon>
        <taxon>Priestia</taxon>
    </lineage>
</organism>
<dbReference type="InterPro" id="IPR002696">
    <property type="entry name" value="Membr_insert_effic_factor_YidD"/>
</dbReference>
<comment type="function">
    <text evidence="1">Could be involved in insertion of integral membrane proteins into the membrane.</text>
</comment>
<evidence type="ECO:0000256" key="1">
    <source>
        <dbReference type="HAMAP-Rule" id="MF_00386"/>
    </source>
</evidence>
<dbReference type="NCBIfam" id="TIGR00278">
    <property type="entry name" value="membrane protein insertion efficiency factor YidD"/>
    <property type="match status" value="1"/>
</dbReference>
<reference evidence="2 3" key="1">
    <citation type="submission" date="2021-01" db="EMBL/GenBank/DDBJ databases">
        <title>Genomic Encyclopedia of Type Strains, Phase IV (KMG-IV): sequencing the most valuable type-strain genomes for metagenomic binning, comparative biology and taxonomic classification.</title>
        <authorList>
            <person name="Goeker M."/>
        </authorList>
    </citation>
    <scope>NUCLEOTIDE SEQUENCE [LARGE SCALE GENOMIC DNA]</scope>
    <source>
        <strain evidence="2 3">DSM 104297</strain>
    </source>
</reference>
<dbReference type="RefSeq" id="WP_205188824.1">
    <property type="nucleotide sequence ID" value="NZ_JAFBFC010000009.1"/>
</dbReference>
<name>A0ABS2R0P6_9BACI</name>
<dbReference type="PANTHER" id="PTHR33383">
    <property type="entry name" value="MEMBRANE PROTEIN INSERTION EFFICIENCY FACTOR-RELATED"/>
    <property type="match status" value="1"/>
</dbReference>
<evidence type="ECO:0000313" key="2">
    <source>
        <dbReference type="EMBL" id="MBM7704827.1"/>
    </source>
</evidence>
<keyword evidence="1" id="KW-1003">Cell membrane</keyword>